<comment type="caution">
    <text evidence="1">The sequence shown here is derived from an EMBL/GenBank/DDBJ whole genome shotgun (WGS) entry which is preliminary data.</text>
</comment>
<sequence>MSELSLLLPDMNKDEQPVIFPTDAEPKSGQPMNALGVQAHPWIKRRSILQNEFARLQIWRSDFGSENMKLLLSGLSPLRRTILETILSIAETLLSMLQKDGDQFRVEQSLQKAADALQQMVEWGRSADWPDPPGIIPVPTDYLGVESRGPSRLGISNLITDLKDDDGDSVMSGTNATQATIALDGDVQARSGIEKLRQEINSLQDLEISMRRILPHLRQKRRD</sequence>
<dbReference type="EMBL" id="NKUJ01000790">
    <property type="protein sequence ID" value="RMI98418.1"/>
    <property type="molecule type" value="Genomic_DNA"/>
</dbReference>
<evidence type="ECO:0000313" key="1">
    <source>
        <dbReference type="EMBL" id="RMI98418.1"/>
    </source>
</evidence>
<protein>
    <submittedName>
        <fullName evidence="1">Uncharacterized protein</fullName>
    </submittedName>
</protein>
<evidence type="ECO:0000313" key="2">
    <source>
        <dbReference type="Proteomes" id="UP000277212"/>
    </source>
</evidence>
<proteinExistence type="predicted"/>
<name>A0A3M2QZM2_9HYPO</name>
<accession>A0A3M2QZM2</accession>
<gene>
    <name evidence="1" type="ORF">CDV36_016139</name>
</gene>
<dbReference type="AlphaFoldDB" id="A0A3M2QZM2"/>
<organism evidence="1 2">
    <name type="scientific">Fusarium kuroshium</name>
    <dbReference type="NCBI Taxonomy" id="2010991"/>
    <lineage>
        <taxon>Eukaryota</taxon>
        <taxon>Fungi</taxon>
        <taxon>Dikarya</taxon>
        <taxon>Ascomycota</taxon>
        <taxon>Pezizomycotina</taxon>
        <taxon>Sordariomycetes</taxon>
        <taxon>Hypocreomycetidae</taxon>
        <taxon>Hypocreales</taxon>
        <taxon>Nectriaceae</taxon>
        <taxon>Fusarium</taxon>
        <taxon>Fusarium solani species complex</taxon>
    </lineage>
</organism>
<reference evidence="1 2" key="1">
    <citation type="submission" date="2017-06" db="EMBL/GenBank/DDBJ databases">
        <title>Comparative genomic analysis of Ambrosia Fusariam Clade fungi.</title>
        <authorList>
            <person name="Stajich J.E."/>
            <person name="Carrillo J."/>
            <person name="Kijimoto T."/>
            <person name="Eskalen A."/>
            <person name="O'Donnell K."/>
            <person name="Kasson M."/>
        </authorList>
    </citation>
    <scope>NUCLEOTIDE SEQUENCE [LARGE SCALE GENOMIC DNA]</scope>
    <source>
        <strain evidence="1">UCR3666</strain>
    </source>
</reference>
<dbReference type="Proteomes" id="UP000277212">
    <property type="component" value="Unassembled WGS sequence"/>
</dbReference>
<dbReference type="OrthoDB" id="5265557at2759"/>
<keyword evidence="2" id="KW-1185">Reference proteome</keyword>